<dbReference type="PROSITE" id="PS50294">
    <property type="entry name" value="WD_REPEATS_REGION"/>
    <property type="match status" value="2"/>
</dbReference>
<feature type="compositionally biased region" description="Basic residues" evidence="10">
    <location>
        <begin position="405"/>
        <end position="418"/>
    </location>
</feature>
<dbReference type="SMART" id="SM00320">
    <property type="entry name" value="WD40"/>
    <property type="match status" value="6"/>
</dbReference>
<keyword evidence="5" id="KW-0677">Repeat</keyword>
<comment type="similarity">
    <text evidence="2">Belongs to the WD repeat DCAF13/WDSOF1 family.</text>
</comment>
<dbReference type="PANTHER" id="PTHR22851:SF0">
    <property type="entry name" value="DDB1- AND CUL4-ASSOCIATED FACTOR 13"/>
    <property type="match status" value="1"/>
</dbReference>
<accession>A0A0V1N415</accession>
<evidence type="ECO:0000313" key="13">
    <source>
        <dbReference type="Proteomes" id="UP000054843"/>
    </source>
</evidence>
<feature type="repeat" description="WD" evidence="9">
    <location>
        <begin position="314"/>
        <end position="346"/>
    </location>
</feature>
<feature type="region of interest" description="Disordered" evidence="10">
    <location>
        <begin position="400"/>
        <end position="438"/>
    </location>
</feature>
<dbReference type="PROSITE" id="PS00678">
    <property type="entry name" value="WD_REPEATS_1"/>
    <property type="match status" value="1"/>
</dbReference>
<dbReference type="Pfam" id="PF00400">
    <property type="entry name" value="WD40"/>
    <property type="match status" value="4"/>
</dbReference>
<comment type="caution">
    <text evidence="12">The sequence shown here is derived from an EMBL/GenBank/DDBJ whole genome shotgun (WGS) entry which is preliminary data.</text>
</comment>
<dbReference type="GO" id="GO:0000462">
    <property type="term" value="P:maturation of SSU-rRNA from tricistronic rRNA transcript (SSU-rRNA, 5.8S rRNA, LSU-rRNA)"/>
    <property type="evidence" value="ECO:0007669"/>
    <property type="project" value="TreeGrafter"/>
</dbReference>
<dbReference type="FunFam" id="2.130.10.10:FF:000826">
    <property type="entry name" value="DDB1- and CUL4-associated factor 13"/>
    <property type="match status" value="1"/>
</dbReference>
<evidence type="ECO:0000259" key="11">
    <source>
        <dbReference type="Pfam" id="PF04158"/>
    </source>
</evidence>
<dbReference type="EMBL" id="JYDO01000012">
    <property type="protein sequence ID" value="KRZ78478.1"/>
    <property type="molecule type" value="Genomic_DNA"/>
</dbReference>
<evidence type="ECO:0000256" key="5">
    <source>
        <dbReference type="ARBA" id="ARBA00022737"/>
    </source>
</evidence>
<dbReference type="InterPro" id="IPR015943">
    <property type="entry name" value="WD40/YVTN_repeat-like_dom_sf"/>
</dbReference>
<reference evidence="12 13" key="1">
    <citation type="submission" date="2015-01" db="EMBL/GenBank/DDBJ databases">
        <title>Evolution of Trichinella species and genotypes.</title>
        <authorList>
            <person name="Korhonen P.K."/>
            <person name="Edoardo P."/>
            <person name="Giuseppe L.R."/>
            <person name="Gasser R.B."/>
        </authorList>
    </citation>
    <scope>NUCLEOTIDE SEQUENCE [LARGE SCALE GENOMIC DNA]</scope>
    <source>
        <strain evidence="12">ISS1980</strain>
    </source>
</reference>
<dbReference type="InterPro" id="IPR019775">
    <property type="entry name" value="WD40_repeat_CS"/>
</dbReference>
<evidence type="ECO:0000313" key="12">
    <source>
        <dbReference type="EMBL" id="KRZ78478.1"/>
    </source>
</evidence>
<dbReference type="SUPFAM" id="SSF50978">
    <property type="entry name" value="WD40 repeat-like"/>
    <property type="match status" value="1"/>
</dbReference>
<dbReference type="Pfam" id="PF04158">
    <property type="entry name" value="Sof1"/>
    <property type="match status" value="1"/>
</dbReference>
<dbReference type="InterPro" id="IPR051733">
    <property type="entry name" value="WD_repeat_DCAF13/WDSOF1"/>
</dbReference>
<dbReference type="PANTHER" id="PTHR22851">
    <property type="entry name" value="U3 SMALL NUCLEOLAR RNA U3 SNORNA ASSOCIATED PROTEIN"/>
    <property type="match status" value="1"/>
</dbReference>
<evidence type="ECO:0000256" key="9">
    <source>
        <dbReference type="PROSITE-ProRule" id="PRU00221"/>
    </source>
</evidence>
<evidence type="ECO:0000256" key="8">
    <source>
        <dbReference type="ARBA" id="ARBA00032239"/>
    </source>
</evidence>
<feature type="repeat" description="WD" evidence="9">
    <location>
        <begin position="105"/>
        <end position="136"/>
    </location>
</feature>
<gene>
    <name evidence="12" type="primary">DCAF13</name>
    <name evidence="12" type="ORF">T10_651</name>
</gene>
<name>A0A0V1N415_9BILA</name>
<evidence type="ECO:0000256" key="10">
    <source>
        <dbReference type="SAM" id="MobiDB-lite"/>
    </source>
</evidence>
<keyword evidence="13" id="KW-1185">Reference proteome</keyword>
<dbReference type="GO" id="GO:0032040">
    <property type="term" value="C:small-subunit processome"/>
    <property type="evidence" value="ECO:0007669"/>
    <property type="project" value="TreeGrafter"/>
</dbReference>
<evidence type="ECO:0000256" key="4">
    <source>
        <dbReference type="ARBA" id="ARBA00022574"/>
    </source>
</evidence>
<dbReference type="InterPro" id="IPR007287">
    <property type="entry name" value="Sof1"/>
</dbReference>
<dbReference type="Gene3D" id="2.130.10.10">
    <property type="entry name" value="YVTN repeat-like/Quinoprotein amine dehydrogenase"/>
    <property type="match status" value="2"/>
</dbReference>
<comment type="subcellular location">
    <subcellularLocation>
        <location evidence="1">Nucleus</location>
        <location evidence="1">Nucleolus</location>
    </subcellularLocation>
</comment>
<feature type="repeat" description="WD" evidence="9">
    <location>
        <begin position="271"/>
        <end position="312"/>
    </location>
</feature>
<protein>
    <recommendedName>
        <fullName evidence="3">DDB1- and CUL4-associated factor 13</fullName>
    </recommendedName>
    <alternativeName>
        <fullName evidence="8">WD repeat and SOF domain-containing protein 1</fullName>
    </alternativeName>
</protein>
<dbReference type="PROSITE" id="PS50082">
    <property type="entry name" value="WD_REPEATS_2"/>
    <property type="match status" value="4"/>
</dbReference>
<organism evidence="12 13">
    <name type="scientific">Trichinella papuae</name>
    <dbReference type="NCBI Taxonomy" id="268474"/>
    <lineage>
        <taxon>Eukaryota</taxon>
        <taxon>Metazoa</taxon>
        <taxon>Ecdysozoa</taxon>
        <taxon>Nematoda</taxon>
        <taxon>Enoplea</taxon>
        <taxon>Dorylaimia</taxon>
        <taxon>Trichinellida</taxon>
        <taxon>Trichinellidae</taxon>
        <taxon>Trichinella</taxon>
    </lineage>
</organism>
<keyword evidence="7" id="KW-0687">Ribonucleoprotein</keyword>
<evidence type="ECO:0000256" key="6">
    <source>
        <dbReference type="ARBA" id="ARBA00023242"/>
    </source>
</evidence>
<dbReference type="InterPro" id="IPR036322">
    <property type="entry name" value="WD40_repeat_dom_sf"/>
</dbReference>
<dbReference type="GO" id="GO:0016567">
    <property type="term" value="P:protein ubiquitination"/>
    <property type="evidence" value="ECO:0007669"/>
    <property type="project" value="UniProtKB-UniPathway"/>
</dbReference>
<feature type="domain" description="Sof1-like protein" evidence="11">
    <location>
        <begin position="347"/>
        <end position="433"/>
    </location>
</feature>
<evidence type="ECO:0000256" key="2">
    <source>
        <dbReference type="ARBA" id="ARBA00005649"/>
    </source>
</evidence>
<evidence type="ECO:0000256" key="7">
    <source>
        <dbReference type="ARBA" id="ARBA00023274"/>
    </source>
</evidence>
<proteinExistence type="inferred from homology"/>
<dbReference type="Proteomes" id="UP000054843">
    <property type="component" value="Unassembled WGS sequence"/>
</dbReference>
<feature type="repeat" description="WD" evidence="9">
    <location>
        <begin position="62"/>
        <end position="104"/>
    </location>
</feature>
<keyword evidence="4 9" id="KW-0853">WD repeat</keyword>
<dbReference type="AlphaFoldDB" id="A0A0V1N415"/>
<evidence type="ECO:0000256" key="1">
    <source>
        <dbReference type="ARBA" id="ARBA00004604"/>
    </source>
</evidence>
<dbReference type="InterPro" id="IPR001680">
    <property type="entry name" value="WD40_rpt"/>
</dbReference>
<evidence type="ECO:0000256" key="3">
    <source>
        <dbReference type="ARBA" id="ARBA00021762"/>
    </source>
</evidence>
<dbReference type="UniPathway" id="UPA00143"/>
<keyword evidence="6" id="KW-0539">Nucleus</keyword>
<sequence length="438" mass="50613">MRVKVISRNPDEYMRETKSDIFKVPRNYDSSLHPFQAQREYARALNAVKLERVFAKPFLGSLDGHFDGVHCLAKHPTSLTTLLSGAYDGEIRLWNLASRKCISNIKAHTGFVRGMCAEPSGETFFSVGDDKSIKRWPFVIDDSKSALEPISTFLSSDCILDVTHHWKENKIATCGNGVQVWEHTRASPIRIFEWGVDSVYKVDLFAALSSDRSIMLYDCRAHDPLHKVVMKLKSNAISWNPMEAFVFTVANEDYNLYSFDLRKMSSPFMVHMDHISAVMDVDYSPTGREFVSGSYDKTIRIFNQSDGKSREIYHTKRMQRVMCVAWSLDNKYIVSGSDEMNLRVWKAKAWEKLGPMAIRERNSQKYAEKLKERYKYFPEIKRIAQHRHVPKHVYNARAELDAMRKSQKRKEKNRRAHSKPGTVPFVAEKKKHIVGEED</sequence>